<dbReference type="OrthoDB" id="6509636at2759"/>
<evidence type="ECO:0000259" key="3">
    <source>
        <dbReference type="Pfam" id="PF13193"/>
    </source>
</evidence>
<keyword evidence="4" id="KW-0436">Ligase</keyword>
<feature type="compositionally biased region" description="Basic residues" evidence="1">
    <location>
        <begin position="577"/>
        <end position="592"/>
    </location>
</feature>
<dbReference type="Gene3D" id="3.30.300.30">
    <property type="match status" value="1"/>
</dbReference>
<dbReference type="InterPro" id="IPR020845">
    <property type="entry name" value="AMP-binding_CS"/>
</dbReference>
<feature type="non-terminal residue" evidence="4">
    <location>
        <position position="1"/>
    </location>
</feature>
<dbReference type="AlphaFoldDB" id="A0A9P8E7F2"/>
<dbReference type="Proteomes" id="UP000779574">
    <property type="component" value="Unassembled WGS sequence"/>
</dbReference>
<dbReference type="GO" id="GO:0006198">
    <property type="term" value="P:cAMP catabolic process"/>
    <property type="evidence" value="ECO:0007669"/>
    <property type="project" value="InterPro"/>
</dbReference>
<dbReference type="Pfam" id="PF00501">
    <property type="entry name" value="AMP-binding"/>
    <property type="match status" value="1"/>
</dbReference>
<dbReference type="InterPro" id="IPR000873">
    <property type="entry name" value="AMP-dep_synth/lig_dom"/>
</dbReference>
<feature type="domain" description="AMP-dependent synthetase/ligase" evidence="2">
    <location>
        <begin position="50"/>
        <end position="427"/>
    </location>
</feature>
<gene>
    <name evidence="4" type="ORF">KCU76_g13174</name>
</gene>
<dbReference type="PANTHER" id="PTHR24096">
    <property type="entry name" value="LONG-CHAIN-FATTY-ACID--COA LIGASE"/>
    <property type="match status" value="1"/>
</dbReference>
<dbReference type="InterPro" id="IPR045851">
    <property type="entry name" value="AMP-bd_C_sf"/>
</dbReference>
<reference evidence="4" key="2">
    <citation type="submission" date="2021-08" db="EMBL/GenBank/DDBJ databases">
        <authorList>
            <person name="Gostincar C."/>
            <person name="Sun X."/>
            <person name="Song Z."/>
            <person name="Gunde-Cimerman N."/>
        </authorList>
    </citation>
    <scope>NUCLEOTIDE SEQUENCE</scope>
    <source>
        <strain evidence="4">EXF-9911</strain>
    </source>
</reference>
<feature type="compositionally biased region" description="Polar residues" evidence="1">
    <location>
        <begin position="1037"/>
        <end position="1046"/>
    </location>
</feature>
<dbReference type="CDD" id="cd05911">
    <property type="entry name" value="Firefly_Luc_like"/>
    <property type="match status" value="1"/>
</dbReference>
<dbReference type="InterPro" id="IPR036866">
    <property type="entry name" value="RibonucZ/Hydroxyglut_hydro"/>
</dbReference>
<dbReference type="GO" id="GO:0016405">
    <property type="term" value="F:CoA-ligase activity"/>
    <property type="evidence" value="ECO:0007669"/>
    <property type="project" value="TreeGrafter"/>
</dbReference>
<feature type="region of interest" description="Disordered" evidence="1">
    <location>
        <begin position="665"/>
        <end position="700"/>
    </location>
</feature>
<sequence length="1141" mass="125005">MPFYAPDWVPKLPLDDIPDSIPINKFMLDENYGRHPLGYSRPPFACGLTGKQYSALEVKERVEFLARGLSKELGFLPNQGSEWDKVIGLFCVNTIDTLTLAWATHRLGGIQSPANAAYTVQELEHQLRDSGAKCLFTCLPLLDLALQASKTVGIPESRIYLLDVPDAVVDKQRDGYKTLNQLIDEGKKLAKLEELNWSKGEGASRTAFLCYSSGTSGLPKGVMISHKNVIANVLQMATFEGPWRKSLIEPGNQSDYTENVLGLLPLNHIYALVVIAHLGVYRGDGVIVLPKFEFKSFLEAIQKYKIACLYLVPPIIITMTKSRDVVKQYDLSSVKSIFTGAAPLGEETAEDLQSMFPSWAIRQGYGLTESSTVICSTIPNDVYFGSSGSLMPGIEARIVTPEGEEVTKYDTPGELWVKGPAIVLGYLNNPKATEETFVDGYLKTGDEAVVRKHPKSGHEHIFIVDRLKELIKVKGLQVAPAELEAHLLTHPSVNDCVVIGVPSDREGEVPKAFVVKSPSVGLEDSDRMVARDIARHVEQHKAKHKWLKGGVEFIDVVPKSPSGKILRRLLRDQEKEKRRKQGSKLPRPRRARASLSLEMKPRHSQTNKAAIQVICLGSGGGPSEDNVTGLLVRSTATEWARGSLLAVDAGSHLAAITRIFEKNLPNEAPAPELPPQEMETDGISSPTSSPPTRNPIQPKTLPEPIVLDNGPFAGLSLPHASARANAAHVVRAHVSTYLITHPHLDHLSGFAINTAAFHATSRPKRLAALPFTVEAIKRHIFNDVIWPNLTDEDGGVGFVSFQRLREGGDIMVGTGEGRGYIEVCEGLGVKGFKVSHGNCMKEPLPSRSQRGSLGSISEPDYSALKGSDYRNLSIPHVFGTPGEQTPGHNYYSPGPQARNYTSDPTPQHSVVDSTAFFIRDYDTSKEVLIFGDVEPDSISRVPRLANIWAEAAPKIAEGLLGGIFIECSYDDSQPDAVLFGHLAPRHVVAELKTLAQLVKDEKTTRALDRAQRKRKRSSNGLNITMDDITDYKKRSKSVITRSSSMQPRRGSLPLMVPEEGSQANTPDHTGTERSTPVPADAPLQGVKVVIIHIKDTMEDGPHVGERILTQLNEHADALDVEGFGKLGCEFVISKSGEDYHF</sequence>
<dbReference type="Pfam" id="PF02112">
    <property type="entry name" value="PDEase_II"/>
    <property type="match status" value="2"/>
</dbReference>
<dbReference type="EMBL" id="JAHFXF010000723">
    <property type="protein sequence ID" value="KAG9683323.1"/>
    <property type="molecule type" value="Genomic_DNA"/>
</dbReference>
<feature type="domain" description="AMP-binding enzyme C-terminal" evidence="3">
    <location>
        <begin position="482"/>
        <end position="564"/>
    </location>
</feature>
<organism evidence="4 5">
    <name type="scientific">Aureobasidium melanogenum</name>
    <name type="common">Aureobasidium pullulans var. melanogenum</name>
    <dbReference type="NCBI Taxonomy" id="46634"/>
    <lineage>
        <taxon>Eukaryota</taxon>
        <taxon>Fungi</taxon>
        <taxon>Dikarya</taxon>
        <taxon>Ascomycota</taxon>
        <taxon>Pezizomycotina</taxon>
        <taxon>Dothideomycetes</taxon>
        <taxon>Dothideomycetidae</taxon>
        <taxon>Dothideales</taxon>
        <taxon>Saccotheciaceae</taxon>
        <taxon>Aureobasidium</taxon>
    </lineage>
</organism>
<feature type="region of interest" description="Disordered" evidence="1">
    <location>
        <begin position="1037"/>
        <end position="1079"/>
    </location>
</feature>
<evidence type="ECO:0000313" key="5">
    <source>
        <dbReference type="Proteomes" id="UP000779574"/>
    </source>
</evidence>
<dbReference type="CDD" id="cd07735">
    <property type="entry name" value="class_II_PDE_MBL-fold"/>
    <property type="match status" value="1"/>
</dbReference>
<feature type="region of interest" description="Disordered" evidence="1">
    <location>
        <begin position="571"/>
        <end position="603"/>
    </location>
</feature>
<dbReference type="Pfam" id="PF13193">
    <property type="entry name" value="AMP-binding_C"/>
    <property type="match status" value="1"/>
</dbReference>
<dbReference type="InterPro" id="IPR000396">
    <property type="entry name" value="Pdiesterase2"/>
</dbReference>
<comment type="caution">
    <text evidence="4">The sequence shown here is derived from an EMBL/GenBank/DDBJ whole genome shotgun (WGS) entry which is preliminary data.</text>
</comment>
<feature type="compositionally biased region" description="Polar residues" evidence="1">
    <location>
        <begin position="1061"/>
        <end position="1074"/>
    </location>
</feature>
<name>A0A9P8E7F2_AURME</name>
<dbReference type="PROSITE" id="PS00455">
    <property type="entry name" value="AMP_BINDING"/>
    <property type="match status" value="1"/>
</dbReference>
<dbReference type="Gene3D" id="3.40.50.980">
    <property type="match status" value="2"/>
</dbReference>
<accession>A0A9P8E7F2</accession>
<dbReference type="PANTHER" id="PTHR24096:SF422">
    <property type="entry name" value="BCDNA.GH02901"/>
    <property type="match status" value="1"/>
</dbReference>
<dbReference type="PRINTS" id="PR00388">
    <property type="entry name" value="PDIESTERASE2"/>
</dbReference>
<dbReference type="GO" id="GO:0004115">
    <property type="term" value="F:3',5'-cyclic-AMP phosphodiesterase activity"/>
    <property type="evidence" value="ECO:0007669"/>
    <property type="project" value="InterPro"/>
</dbReference>
<dbReference type="SUPFAM" id="SSF56281">
    <property type="entry name" value="Metallo-hydrolase/oxidoreductase"/>
    <property type="match status" value="1"/>
</dbReference>
<proteinExistence type="predicted"/>
<dbReference type="InterPro" id="IPR025110">
    <property type="entry name" value="AMP-bd_C"/>
</dbReference>
<evidence type="ECO:0000313" key="4">
    <source>
        <dbReference type="EMBL" id="KAG9683323.1"/>
    </source>
</evidence>
<dbReference type="SUPFAM" id="SSF56801">
    <property type="entry name" value="Acetyl-CoA synthetase-like"/>
    <property type="match status" value="1"/>
</dbReference>
<evidence type="ECO:0000256" key="1">
    <source>
        <dbReference type="SAM" id="MobiDB-lite"/>
    </source>
</evidence>
<protein>
    <submittedName>
        <fullName evidence="4">Phenylacetyl-CoA ligase-like protein</fullName>
    </submittedName>
</protein>
<dbReference type="Gene3D" id="2.30.38.10">
    <property type="entry name" value="Luciferase, Domain 3"/>
    <property type="match status" value="1"/>
</dbReference>
<reference evidence="4" key="1">
    <citation type="journal article" date="2021" name="J Fungi (Basel)">
        <title>Virulence traits and population genomics of the black yeast Aureobasidium melanogenum.</title>
        <authorList>
            <person name="Cernosa A."/>
            <person name="Sun X."/>
            <person name="Gostincar C."/>
            <person name="Fang C."/>
            <person name="Gunde-Cimerman N."/>
            <person name="Song Z."/>
        </authorList>
    </citation>
    <scope>NUCLEOTIDE SEQUENCE</scope>
    <source>
        <strain evidence="4">EXF-9911</strain>
    </source>
</reference>
<evidence type="ECO:0000259" key="2">
    <source>
        <dbReference type="Pfam" id="PF00501"/>
    </source>
</evidence>